<keyword evidence="4" id="KW-1185">Reference proteome</keyword>
<dbReference type="RefSeq" id="WP_136424157.1">
    <property type="nucleotide sequence ID" value="NZ_SSSN01000005.1"/>
</dbReference>
<organism evidence="3 4">
    <name type="scientific">Orlajensenia flava</name>
    <dbReference type="NCBI Taxonomy" id="2565934"/>
    <lineage>
        <taxon>Bacteria</taxon>
        <taxon>Bacillati</taxon>
        <taxon>Actinomycetota</taxon>
        <taxon>Actinomycetes</taxon>
        <taxon>Micrococcales</taxon>
        <taxon>Microbacteriaceae</taxon>
        <taxon>Orlajensenia</taxon>
    </lineage>
</organism>
<dbReference type="EMBL" id="SSSN01000005">
    <property type="protein sequence ID" value="THG34359.1"/>
    <property type="molecule type" value="Genomic_DNA"/>
</dbReference>
<evidence type="ECO:0000256" key="2">
    <source>
        <dbReference type="SAM" id="SignalP"/>
    </source>
</evidence>
<evidence type="ECO:0000256" key="1">
    <source>
        <dbReference type="SAM" id="MobiDB-lite"/>
    </source>
</evidence>
<feature type="chain" id="PRO_5039607227" description="DUF3558 domain-containing protein" evidence="2">
    <location>
        <begin position="26"/>
        <end position="200"/>
    </location>
</feature>
<feature type="region of interest" description="Disordered" evidence="1">
    <location>
        <begin position="27"/>
        <end position="56"/>
    </location>
</feature>
<sequence>MPTITSKILASATVAAAAIALSACASGTASSPTPTPTPTSSPTSTPTSTPSGSAQGIDCNTLQPEVASAITALDSTLALQNAPSPDEGTYAATILNDGGVFCQWSGSGAVSTVSVALVSLDPSDLAAAQAKVAASSTPSDVLGGATDAPAYVANSGGTASGDIEVFTQGGFWISTTSPAFATPNAAKDLLQAILQALPSG</sequence>
<dbReference type="OrthoDB" id="9940590at2"/>
<dbReference type="PROSITE" id="PS51257">
    <property type="entry name" value="PROKAR_LIPOPROTEIN"/>
    <property type="match status" value="1"/>
</dbReference>
<feature type="compositionally biased region" description="Low complexity" evidence="1">
    <location>
        <begin position="40"/>
        <end position="54"/>
    </location>
</feature>
<name>A0A4S4FU64_9MICO</name>
<feature type="signal peptide" evidence="2">
    <location>
        <begin position="1"/>
        <end position="25"/>
    </location>
</feature>
<reference evidence="3 4" key="1">
    <citation type="submission" date="2019-04" db="EMBL/GenBank/DDBJ databases">
        <authorList>
            <person name="Jiang L."/>
        </authorList>
    </citation>
    <scope>NUCLEOTIDE SEQUENCE [LARGE SCALE GENOMIC DNA]</scope>
    <source>
        <strain evidence="3 4">YIM 131861</strain>
    </source>
</reference>
<evidence type="ECO:0000313" key="4">
    <source>
        <dbReference type="Proteomes" id="UP000307380"/>
    </source>
</evidence>
<dbReference type="AlphaFoldDB" id="A0A4S4FU64"/>
<proteinExistence type="predicted"/>
<keyword evidence="2" id="KW-0732">Signal</keyword>
<dbReference type="Proteomes" id="UP000307380">
    <property type="component" value="Unassembled WGS sequence"/>
</dbReference>
<evidence type="ECO:0000313" key="3">
    <source>
        <dbReference type="EMBL" id="THG34359.1"/>
    </source>
</evidence>
<comment type="caution">
    <text evidence="3">The sequence shown here is derived from an EMBL/GenBank/DDBJ whole genome shotgun (WGS) entry which is preliminary data.</text>
</comment>
<gene>
    <name evidence="3" type="ORF">E6C70_08795</name>
</gene>
<accession>A0A4S4FU64</accession>
<evidence type="ECO:0008006" key="5">
    <source>
        <dbReference type="Google" id="ProtNLM"/>
    </source>
</evidence>
<protein>
    <recommendedName>
        <fullName evidence="5">DUF3558 domain-containing protein</fullName>
    </recommendedName>
</protein>